<evidence type="ECO:0000313" key="1">
    <source>
        <dbReference type="EMBL" id="KAK7232398.1"/>
    </source>
</evidence>
<sequence>MSKAAILLACLARAAGDAPALLGRPADTSLKSVPRFPGPAATECFAGEVAGRAYAEGSGHALVNFSAFVTFRAEGCKVNHLTAYNGSATAPWYSGGCSLFNGVVAARPAAAWPLPQVRQRSDSFLSSGAYDELERLAAQRPVSPEMREAERRLHAARRSGSRADWGLSVTPDGKALLFGVGRRDFRHSTSPGTPLGAARGRVDGTLRAPKSRGTFFDGHWHDVLVARVVAGAASTLYVYVDGELAASGPGGRAVAFEPSAADRRNFDFDGGSGVAALYDAPARVPVGQLLVGCLRGASIVPLAYGAAKVAEAHGSGFFADVLRRAAPDKRVQAEYPVYYSAHTDPGSRHMADLFLASLERNGNGARVVPREATVTTAQRTMAERFGTKTTLVATALGAQPEGTYAAITELDVRFFAGAPIADLVDDALERCGDGCDGVFQREDDTSLHRNLGFMVIKVDRRVKKLFEHVGLAAATSGRVRGGVHRGPNFPAVKAIKAPTDQMVLNVALWEPEKLFTLDDAFVAGAARPILRTTVFPAAEVATRAFLLQLALRYKHKGAFALYHVNDFGGISSPDKARDAKMAELDVIERAVYNARRAGEEECNATAAERAGIVASYLVGPRPKKRKLPKKKHVTLDLKRVRHSGRVNSI</sequence>
<name>A0ABR1FK53_AURAN</name>
<dbReference type="EMBL" id="JBBJCI010000368">
    <property type="protein sequence ID" value="KAK7232398.1"/>
    <property type="molecule type" value="Genomic_DNA"/>
</dbReference>
<evidence type="ECO:0000313" key="2">
    <source>
        <dbReference type="Proteomes" id="UP001363151"/>
    </source>
</evidence>
<comment type="caution">
    <text evidence="1">The sequence shown here is derived from an EMBL/GenBank/DDBJ whole genome shotgun (WGS) entry which is preliminary data.</text>
</comment>
<dbReference type="Proteomes" id="UP001363151">
    <property type="component" value="Unassembled WGS sequence"/>
</dbReference>
<keyword evidence="2" id="KW-1185">Reference proteome</keyword>
<accession>A0ABR1FK53</accession>
<reference evidence="1 2" key="1">
    <citation type="submission" date="2024-03" db="EMBL/GenBank/DDBJ databases">
        <title>Aureococcus anophagefferens CCMP1851 and Kratosvirus quantuckense: Draft genome of a second virus-susceptible host strain in the model system.</title>
        <authorList>
            <person name="Chase E."/>
            <person name="Truchon A.R."/>
            <person name="Schepens W."/>
            <person name="Wilhelm S.W."/>
        </authorList>
    </citation>
    <scope>NUCLEOTIDE SEQUENCE [LARGE SCALE GENOMIC DNA]</scope>
    <source>
        <strain evidence="1 2">CCMP1851</strain>
    </source>
</reference>
<proteinExistence type="predicted"/>
<dbReference type="KEGG" id="aaf:AURANDRAFT_65666"/>
<gene>
    <name evidence="1" type="ORF">SO694_00032038</name>
</gene>
<organism evidence="1 2">
    <name type="scientific">Aureococcus anophagefferens</name>
    <name type="common">Harmful bloom alga</name>
    <dbReference type="NCBI Taxonomy" id="44056"/>
    <lineage>
        <taxon>Eukaryota</taxon>
        <taxon>Sar</taxon>
        <taxon>Stramenopiles</taxon>
        <taxon>Ochrophyta</taxon>
        <taxon>Pelagophyceae</taxon>
        <taxon>Pelagomonadales</taxon>
        <taxon>Pelagomonadaceae</taxon>
        <taxon>Aureococcus</taxon>
    </lineage>
</organism>
<protein>
    <submittedName>
        <fullName evidence="1">Uncharacterized protein</fullName>
    </submittedName>
</protein>